<comment type="similarity">
    <text evidence="2">Belongs to the peptidase M28 family. M28B subfamily.</text>
</comment>
<evidence type="ECO:0000256" key="4">
    <source>
        <dbReference type="ARBA" id="ARBA00022723"/>
    </source>
</evidence>
<dbReference type="SUPFAM" id="SSF53187">
    <property type="entry name" value="Zn-dependent exopeptidases"/>
    <property type="match status" value="1"/>
</dbReference>
<dbReference type="PANTHER" id="PTHR12147:SF26">
    <property type="entry name" value="PEPTIDASE M28 DOMAIN-CONTAINING PROTEIN"/>
    <property type="match status" value="1"/>
</dbReference>
<evidence type="ECO:0000256" key="5">
    <source>
        <dbReference type="ARBA" id="ARBA00022801"/>
    </source>
</evidence>
<dbReference type="InParanoid" id="A0A316YRI6"/>
<keyword evidence="7" id="KW-0732">Signal</keyword>
<proteinExistence type="inferred from homology"/>
<keyword evidence="6 7" id="KW-0862">Zinc</keyword>
<keyword evidence="3 7" id="KW-0645">Protease</keyword>
<dbReference type="GeneID" id="37043205"/>
<evidence type="ECO:0000313" key="10">
    <source>
        <dbReference type="Proteomes" id="UP000245768"/>
    </source>
</evidence>
<dbReference type="InterPro" id="IPR007484">
    <property type="entry name" value="Peptidase_M28"/>
</dbReference>
<evidence type="ECO:0000313" key="9">
    <source>
        <dbReference type="EMBL" id="PWN92170.1"/>
    </source>
</evidence>
<sequence>MRASLFVASLVSWAVLCSASRISVTGVDDFEAESRLGKDHLGQHSIWATGEDGRLGDKELIRIWRTRGAQSSDSKSEEGHDVLIARERLEEGHVAQRQDAQPWDALIRAILSGEQLSRHPSSGQAVFQSSATPDLSSLLKQQAAIETITPSYAIVHVDTTAALLELSTHLPADTRLARLPRWSLPLVDHSSSAAAAAEPASKRMFHNPRYIPPLHALLFSPALDIEALRADARVLTGEDQDGQVLDDGDGDGALQHWNSRHSATWGSRTAAAWIRRRMQRDLAAIGGKCNEWTYDEYFAPNVVCTIPPAKKTPSDEGIVVFSSHLDSRGSFGSTLAPGGNDDGSGTTMLLALARHLGQHKIKFEREVRLVAFSGEEQGLVGSQHYAKHLHEQGAKIKLALQTDMIGYRKPGEPLQLAFPDKLSTQEATDYIMSIAKIYVPELTVGYTPACCSDHQSFWEQEFPATWVFERNGPIADDRYHNSGDVTDREGYDFRQIRASTRVVLASLLDVAGGVEWGW</sequence>
<dbReference type="PANTHER" id="PTHR12147">
    <property type="entry name" value="METALLOPEPTIDASE M28 FAMILY MEMBER"/>
    <property type="match status" value="1"/>
</dbReference>
<name>A0A316YRI6_9BASI</name>
<feature type="signal peptide" evidence="7">
    <location>
        <begin position="1"/>
        <end position="19"/>
    </location>
</feature>
<dbReference type="STRING" id="215250.A0A316YRI6"/>
<dbReference type="RefSeq" id="XP_025379368.1">
    <property type="nucleotide sequence ID" value="XM_025521289.1"/>
</dbReference>
<dbReference type="EMBL" id="KZ819635">
    <property type="protein sequence ID" value="PWN92170.1"/>
    <property type="molecule type" value="Genomic_DNA"/>
</dbReference>
<dbReference type="GO" id="GO:0046872">
    <property type="term" value="F:metal ion binding"/>
    <property type="evidence" value="ECO:0007669"/>
    <property type="project" value="UniProtKB-KW"/>
</dbReference>
<feature type="domain" description="Peptidase M28" evidence="8">
    <location>
        <begin position="301"/>
        <end position="502"/>
    </location>
</feature>
<keyword evidence="10" id="KW-1185">Reference proteome</keyword>
<gene>
    <name evidence="9" type="ORF">FA10DRAFT_265970</name>
</gene>
<dbReference type="Proteomes" id="UP000245768">
    <property type="component" value="Unassembled WGS sequence"/>
</dbReference>
<evidence type="ECO:0000256" key="1">
    <source>
        <dbReference type="ARBA" id="ARBA00001947"/>
    </source>
</evidence>
<protein>
    <recommendedName>
        <fullName evidence="7">Peptide hydrolase</fullName>
        <ecNumber evidence="7">3.4.-.-</ecNumber>
    </recommendedName>
</protein>
<accession>A0A316YRI6</accession>
<dbReference type="AlphaFoldDB" id="A0A316YRI6"/>
<dbReference type="OrthoDB" id="10013407at2759"/>
<evidence type="ECO:0000256" key="6">
    <source>
        <dbReference type="ARBA" id="ARBA00022833"/>
    </source>
</evidence>
<reference evidence="9 10" key="1">
    <citation type="journal article" date="2018" name="Mol. Biol. Evol.">
        <title>Broad Genomic Sampling Reveals a Smut Pathogenic Ancestry of the Fungal Clade Ustilaginomycotina.</title>
        <authorList>
            <person name="Kijpornyongpan T."/>
            <person name="Mondo S.J."/>
            <person name="Barry K."/>
            <person name="Sandor L."/>
            <person name="Lee J."/>
            <person name="Lipzen A."/>
            <person name="Pangilinan J."/>
            <person name="LaButti K."/>
            <person name="Hainaut M."/>
            <person name="Henrissat B."/>
            <person name="Grigoriev I.V."/>
            <person name="Spatafora J.W."/>
            <person name="Aime M.C."/>
        </authorList>
    </citation>
    <scope>NUCLEOTIDE SEQUENCE [LARGE SCALE GENOMIC DNA]</scope>
    <source>
        <strain evidence="9 10">MCA 4198</strain>
    </source>
</reference>
<evidence type="ECO:0000259" key="8">
    <source>
        <dbReference type="Pfam" id="PF04389"/>
    </source>
</evidence>
<keyword evidence="5 7" id="KW-0378">Hydrolase</keyword>
<evidence type="ECO:0000256" key="3">
    <source>
        <dbReference type="ARBA" id="ARBA00022670"/>
    </source>
</evidence>
<dbReference type="InterPro" id="IPR045175">
    <property type="entry name" value="M28_fam"/>
</dbReference>
<keyword evidence="4 7" id="KW-0479">Metal-binding</keyword>
<dbReference type="Pfam" id="PF04389">
    <property type="entry name" value="Peptidase_M28"/>
    <property type="match status" value="1"/>
</dbReference>
<evidence type="ECO:0000256" key="2">
    <source>
        <dbReference type="ARBA" id="ARBA00005634"/>
    </source>
</evidence>
<dbReference type="GO" id="GO:0008235">
    <property type="term" value="F:metalloexopeptidase activity"/>
    <property type="evidence" value="ECO:0007669"/>
    <property type="project" value="InterPro"/>
</dbReference>
<organism evidence="9 10">
    <name type="scientific">Acaromyces ingoldii</name>
    <dbReference type="NCBI Taxonomy" id="215250"/>
    <lineage>
        <taxon>Eukaryota</taxon>
        <taxon>Fungi</taxon>
        <taxon>Dikarya</taxon>
        <taxon>Basidiomycota</taxon>
        <taxon>Ustilaginomycotina</taxon>
        <taxon>Exobasidiomycetes</taxon>
        <taxon>Exobasidiales</taxon>
        <taxon>Cryptobasidiaceae</taxon>
        <taxon>Acaromyces</taxon>
    </lineage>
</organism>
<dbReference type="EC" id="3.4.-.-" evidence="7"/>
<evidence type="ECO:0000256" key="7">
    <source>
        <dbReference type="RuleBase" id="RU361240"/>
    </source>
</evidence>
<dbReference type="Gene3D" id="3.40.630.10">
    <property type="entry name" value="Zn peptidases"/>
    <property type="match status" value="1"/>
</dbReference>
<feature type="chain" id="PRO_5016191191" description="Peptide hydrolase" evidence="7">
    <location>
        <begin position="20"/>
        <end position="518"/>
    </location>
</feature>
<dbReference type="GO" id="GO:0006508">
    <property type="term" value="P:proteolysis"/>
    <property type="evidence" value="ECO:0007669"/>
    <property type="project" value="UniProtKB-KW"/>
</dbReference>
<comment type="cofactor">
    <cofactor evidence="1">
        <name>Zn(2+)</name>
        <dbReference type="ChEBI" id="CHEBI:29105"/>
    </cofactor>
</comment>